<dbReference type="GO" id="GO:0005737">
    <property type="term" value="C:cytoplasm"/>
    <property type="evidence" value="ECO:0007669"/>
    <property type="project" value="InterPro"/>
</dbReference>
<evidence type="ECO:0000259" key="11">
    <source>
        <dbReference type="Pfam" id="PF00291"/>
    </source>
</evidence>
<evidence type="ECO:0000256" key="5">
    <source>
        <dbReference type="ARBA" id="ARBA00022898"/>
    </source>
</evidence>
<accession>A0A813M2F8</accession>
<keyword evidence="13" id="KW-1185">Reference proteome</keyword>
<reference evidence="12" key="1">
    <citation type="submission" date="2021-02" db="EMBL/GenBank/DDBJ databases">
        <authorList>
            <person name="Nowell W R."/>
        </authorList>
    </citation>
    <scope>NUCLEOTIDE SEQUENCE</scope>
    <source>
        <strain evidence="12">Ploen Becks lab</strain>
    </source>
</reference>
<gene>
    <name evidence="12" type="ORF">OXX778_LOCUS543</name>
</gene>
<dbReference type="GO" id="GO:0019343">
    <property type="term" value="P:cysteine biosynthetic process via cystathionine"/>
    <property type="evidence" value="ECO:0007669"/>
    <property type="project" value="InterPro"/>
</dbReference>
<dbReference type="EC" id="4.2.1.22" evidence="4"/>
<dbReference type="OrthoDB" id="728at2759"/>
<keyword evidence="6" id="KW-0129">CBS domain</keyword>
<proteinExistence type="inferred from homology"/>
<dbReference type="Gene3D" id="3.10.580.10">
    <property type="entry name" value="CBS-domain"/>
    <property type="match status" value="1"/>
</dbReference>
<dbReference type="InterPro" id="IPR046342">
    <property type="entry name" value="CBS_dom_sf"/>
</dbReference>
<dbReference type="InterPro" id="IPR050214">
    <property type="entry name" value="Cys_Synth/Cystath_Beta-Synth"/>
</dbReference>
<evidence type="ECO:0000256" key="1">
    <source>
        <dbReference type="ARBA" id="ARBA00001933"/>
    </source>
</evidence>
<comment type="catalytic activity">
    <reaction evidence="10">
        <text>L-homocysteine + L-serine = L,L-cystathionine + H2O</text>
        <dbReference type="Rhea" id="RHEA:10112"/>
        <dbReference type="ChEBI" id="CHEBI:15377"/>
        <dbReference type="ChEBI" id="CHEBI:33384"/>
        <dbReference type="ChEBI" id="CHEBI:58161"/>
        <dbReference type="ChEBI" id="CHEBI:58199"/>
        <dbReference type="EC" id="4.2.1.22"/>
    </reaction>
</comment>
<evidence type="ECO:0000256" key="9">
    <source>
        <dbReference type="ARBA" id="ARBA00026192"/>
    </source>
</evidence>
<dbReference type="InterPro" id="IPR001216">
    <property type="entry name" value="P-phosphate_BS"/>
</dbReference>
<comment type="cofactor">
    <cofactor evidence="1">
        <name>pyridoxal 5'-phosphate</name>
        <dbReference type="ChEBI" id="CHEBI:597326"/>
    </cofactor>
</comment>
<keyword evidence="7" id="KW-0198">Cysteine biosynthesis</keyword>
<dbReference type="SUPFAM" id="SSF54631">
    <property type="entry name" value="CBS-domain pair"/>
    <property type="match status" value="1"/>
</dbReference>
<dbReference type="InterPro" id="IPR036052">
    <property type="entry name" value="TrpB-like_PALP_sf"/>
</dbReference>
<dbReference type="NCBIfam" id="TIGR01137">
    <property type="entry name" value="cysta_beta"/>
    <property type="match status" value="1"/>
</dbReference>
<dbReference type="Gene3D" id="3.40.50.1100">
    <property type="match status" value="2"/>
</dbReference>
<organism evidence="12 13">
    <name type="scientific">Brachionus calyciflorus</name>
    <dbReference type="NCBI Taxonomy" id="104777"/>
    <lineage>
        <taxon>Eukaryota</taxon>
        <taxon>Metazoa</taxon>
        <taxon>Spiralia</taxon>
        <taxon>Gnathifera</taxon>
        <taxon>Rotifera</taxon>
        <taxon>Eurotatoria</taxon>
        <taxon>Monogononta</taxon>
        <taxon>Pseudotrocha</taxon>
        <taxon>Ploima</taxon>
        <taxon>Brachionidae</taxon>
        <taxon>Brachionus</taxon>
    </lineage>
</organism>
<sequence>MSNLCPVKNFIRPDKPHGCTYLKPLETQSELPSPHHHVKKEERHSNTRCETILDMIGNTPLVHLKNLSQDYGIKCNLYAKCEYLNAGGSVKDRIGLRMIEEAEKAGQIKPGDYIIEPTSGNTGIGLALTCAVKGYKCIIVMPEKMSKEKNDVLKALGATIIRTPTSAAFDAPNSHISEAQRIKERLNAENPGCAHILDQYTNPYNPIAHYDGTAEEIINQLNGKVDLIVSAAGTGGTICGIARKIKEKCPDCKVIGVDPVGSILALPDQMNEFSGPGFYEVEGIGYDFIPTVLDRFHVDAWFKSIDKESFKLSRQLIKREGILCGGSSGSSTYCAIEAIKKYGLKEGQNAVIILPDSIRNYMTKFLSDEWMVARGFMEAPISDKDPWWTNQSVSEIKDFVKQVDEHIIDENVDCSKALQIMRTRSIDCLLQFQNGVLKNVITKKNMMNKLVNGSVRPSDLVSNTALDRFITLNSSDKLKRLQCTLDSEGYAVVTNKDGEIRKEDVFGIVNMDQFLEYISTNNNHL</sequence>
<dbReference type="GO" id="GO:0006535">
    <property type="term" value="P:cysteine biosynthetic process from serine"/>
    <property type="evidence" value="ECO:0007669"/>
    <property type="project" value="InterPro"/>
</dbReference>
<protein>
    <recommendedName>
        <fullName evidence="9">Cystathionine beta-synthase</fullName>
        <ecNumber evidence="4">4.2.1.22</ecNumber>
    </recommendedName>
</protein>
<dbReference type="Proteomes" id="UP000663879">
    <property type="component" value="Unassembled WGS sequence"/>
</dbReference>
<evidence type="ECO:0000313" key="13">
    <source>
        <dbReference type="Proteomes" id="UP000663879"/>
    </source>
</evidence>
<keyword evidence="5" id="KW-0663">Pyridoxal phosphate</keyword>
<dbReference type="CDD" id="cd01561">
    <property type="entry name" value="CBS_like"/>
    <property type="match status" value="1"/>
</dbReference>
<comment type="similarity">
    <text evidence="3">Belongs to the cysteine synthase/cystathionine beta-synthase family.</text>
</comment>
<dbReference type="PROSITE" id="PS00901">
    <property type="entry name" value="CYS_SYNTHASE"/>
    <property type="match status" value="1"/>
</dbReference>
<comment type="pathway">
    <text evidence="2">Amino-acid biosynthesis; L-cysteine biosynthesis; L-cysteine from L-homocysteine and L-serine: step 1/2.</text>
</comment>
<dbReference type="InterPro" id="IPR005857">
    <property type="entry name" value="Cysta_beta_synth"/>
</dbReference>
<keyword evidence="7" id="KW-0028">Amino-acid biosynthesis</keyword>
<evidence type="ECO:0000256" key="8">
    <source>
        <dbReference type="ARBA" id="ARBA00023239"/>
    </source>
</evidence>
<dbReference type="AlphaFoldDB" id="A0A813M2F8"/>
<comment type="caution">
    <text evidence="12">The sequence shown here is derived from an EMBL/GenBank/DDBJ whole genome shotgun (WGS) entry which is preliminary data.</text>
</comment>
<keyword evidence="8" id="KW-0456">Lyase</keyword>
<dbReference type="PANTHER" id="PTHR10314">
    <property type="entry name" value="CYSTATHIONINE BETA-SYNTHASE"/>
    <property type="match status" value="1"/>
</dbReference>
<evidence type="ECO:0000256" key="2">
    <source>
        <dbReference type="ARBA" id="ARBA00005003"/>
    </source>
</evidence>
<evidence type="ECO:0000256" key="3">
    <source>
        <dbReference type="ARBA" id="ARBA00007103"/>
    </source>
</evidence>
<evidence type="ECO:0000256" key="4">
    <source>
        <dbReference type="ARBA" id="ARBA00012041"/>
    </source>
</evidence>
<evidence type="ECO:0000256" key="7">
    <source>
        <dbReference type="ARBA" id="ARBA00023192"/>
    </source>
</evidence>
<dbReference type="FunFam" id="3.40.50.1100:FF:000003">
    <property type="entry name" value="Cystathionine beta-synthase"/>
    <property type="match status" value="1"/>
</dbReference>
<evidence type="ECO:0000313" key="12">
    <source>
        <dbReference type="EMBL" id="CAF0707871.1"/>
    </source>
</evidence>
<dbReference type="FunFam" id="3.40.50.1100:FF:000118">
    <property type="entry name" value="Related to CYS4-cystathionine beta-synthase"/>
    <property type="match status" value="1"/>
</dbReference>
<evidence type="ECO:0000256" key="6">
    <source>
        <dbReference type="ARBA" id="ARBA00023122"/>
    </source>
</evidence>
<feature type="domain" description="Tryptophan synthase beta chain-like PALP" evidence="11">
    <location>
        <begin position="53"/>
        <end position="356"/>
    </location>
</feature>
<dbReference type="UniPathway" id="UPA00136">
    <property type="reaction ID" value="UER00201"/>
</dbReference>
<dbReference type="GO" id="GO:0004122">
    <property type="term" value="F:cystathionine beta-synthase activity"/>
    <property type="evidence" value="ECO:0007669"/>
    <property type="project" value="UniProtKB-EC"/>
</dbReference>
<dbReference type="InterPro" id="IPR001926">
    <property type="entry name" value="TrpB-like_PALP"/>
</dbReference>
<dbReference type="Pfam" id="PF00291">
    <property type="entry name" value="PALP"/>
    <property type="match status" value="1"/>
</dbReference>
<evidence type="ECO:0000256" key="10">
    <source>
        <dbReference type="ARBA" id="ARBA00047490"/>
    </source>
</evidence>
<name>A0A813M2F8_9BILA</name>
<dbReference type="SUPFAM" id="SSF53686">
    <property type="entry name" value="Tryptophan synthase beta subunit-like PLP-dependent enzymes"/>
    <property type="match status" value="1"/>
</dbReference>
<dbReference type="EMBL" id="CAJNOC010000027">
    <property type="protein sequence ID" value="CAF0707871.1"/>
    <property type="molecule type" value="Genomic_DNA"/>
</dbReference>